<dbReference type="PANTHER" id="PTHR38050:SF2">
    <property type="entry name" value="FERULOYL ESTERASE C-RELATED"/>
    <property type="match status" value="1"/>
</dbReference>
<dbReference type="Pfam" id="PF10503">
    <property type="entry name" value="Esterase_PHB"/>
    <property type="match status" value="1"/>
</dbReference>
<evidence type="ECO:0000256" key="1">
    <source>
        <dbReference type="ARBA" id="ARBA00004613"/>
    </source>
</evidence>
<comment type="caution">
    <text evidence="9">The sequence shown here is derived from an EMBL/GenBank/DDBJ whole genome shotgun (WGS) entry which is preliminary data.</text>
</comment>
<accession>A0ABX1SAK0</accession>
<evidence type="ECO:0000256" key="5">
    <source>
        <dbReference type="ARBA" id="ARBA00022801"/>
    </source>
</evidence>
<keyword evidence="6" id="KW-0119">Carbohydrate metabolism</keyword>
<dbReference type="InterPro" id="IPR010126">
    <property type="entry name" value="Esterase_phb"/>
</dbReference>
<keyword evidence="5" id="KW-0378">Hydrolase</keyword>
<name>A0ABX1SAK0_9PSEU</name>
<evidence type="ECO:0000256" key="6">
    <source>
        <dbReference type="ARBA" id="ARBA00023277"/>
    </source>
</evidence>
<evidence type="ECO:0000256" key="8">
    <source>
        <dbReference type="SAM" id="SignalP"/>
    </source>
</evidence>
<protein>
    <recommendedName>
        <fullName evidence="11">Polyhydroxybutyrate depolymerase</fullName>
    </recommendedName>
</protein>
<keyword evidence="3" id="KW-0858">Xylan degradation</keyword>
<dbReference type="EMBL" id="JAAXLA010000017">
    <property type="protein sequence ID" value="NMH97934.1"/>
    <property type="molecule type" value="Genomic_DNA"/>
</dbReference>
<evidence type="ECO:0000256" key="7">
    <source>
        <dbReference type="ARBA" id="ARBA00023326"/>
    </source>
</evidence>
<keyword evidence="7" id="KW-0624">Polysaccharide degradation</keyword>
<dbReference type="SUPFAM" id="SSF53474">
    <property type="entry name" value="alpha/beta-Hydrolases"/>
    <property type="match status" value="1"/>
</dbReference>
<dbReference type="PANTHER" id="PTHR38050">
    <property type="match status" value="1"/>
</dbReference>
<evidence type="ECO:0000256" key="4">
    <source>
        <dbReference type="ARBA" id="ARBA00022729"/>
    </source>
</evidence>
<keyword evidence="10" id="KW-1185">Reference proteome</keyword>
<feature type="chain" id="PRO_5046796743" description="Polyhydroxybutyrate depolymerase" evidence="8">
    <location>
        <begin position="21"/>
        <end position="327"/>
    </location>
</feature>
<dbReference type="Proteomes" id="UP000820669">
    <property type="component" value="Unassembled WGS sequence"/>
</dbReference>
<dbReference type="InterPro" id="IPR043595">
    <property type="entry name" value="FaeB/C/D"/>
</dbReference>
<feature type="signal peptide" evidence="8">
    <location>
        <begin position="1"/>
        <end position="20"/>
    </location>
</feature>
<evidence type="ECO:0000256" key="2">
    <source>
        <dbReference type="ARBA" id="ARBA00022525"/>
    </source>
</evidence>
<evidence type="ECO:0000313" key="10">
    <source>
        <dbReference type="Proteomes" id="UP000820669"/>
    </source>
</evidence>
<organism evidence="9 10">
    <name type="scientific">Pseudonocardia acidicola</name>
    <dbReference type="NCBI Taxonomy" id="2724939"/>
    <lineage>
        <taxon>Bacteria</taxon>
        <taxon>Bacillati</taxon>
        <taxon>Actinomycetota</taxon>
        <taxon>Actinomycetes</taxon>
        <taxon>Pseudonocardiales</taxon>
        <taxon>Pseudonocardiaceae</taxon>
        <taxon>Pseudonocardia</taxon>
    </lineage>
</organism>
<dbReference type="InterPro" id="IPR029058">
    <property type="entry name" value="AB_hydrolase_fold"/>
</dbReference>
<keyword evidence="2" id="KW-0964">Secreted</keyword>
<evidence type="ECO:0008006" key="11">
    <source>
        <dbReference type="Google" id="ProtNLM"/>
    </source>
</evidence>
<keyword evidence="4 8" id="KW-0732">Signal</keyword>
<comment type="subcellular location">
    <subcellularLocation>
        <location evidence="1">Secreted</location>
    </subcellularLocation>
</comment>
<evidence type="ECO:0000256" key="3">
    <source>
        <dbReference type="ARBA" id="ARBA00022651"/>
    </source>
</evidence>
<dbReference type="Gene3D" id="3.40.50.1820">
    <property type="entry name" value="alpha/beta hydrolase"/>
    <property type="match status" value="1"/>
</dbReference>
<proteinExistence type="predicted"/>
<sequence>MLMPRLLLVLVLLTTTVALAVGLTGGAGTQPVAAASGGVATMAAAAPSDLVSDVHSAVVGGVQRTYLTVVPAGATGPLPLLVVLHGRGQSRQTVVDQTGFLRLAEQRQAALVYPDGLQRSWNAGHGCCGAAGARGNPDVAFVSTVVAAVLHTLPVDVHRVYVAGFSNGGKLAYSAVCAHPALFAAVATYGSVPLTPCPAGAPPVPAFLAAGAHDVILPYNGAPHGHPPLPPVRTAVAWLRAQDGCTGAAQVSTVGPATVQHWTRCRAGAEVESVLYPGLGHTWPTRQLVGRQASAEALMWPFLSRHRLATASATPALPPAPHHPAAL</sequence>
<evidence type="ECO:0000313" key="9">
    <source>
        <dbReference type="EMBL" id="NMH97934.1"/>
    </source>
</evidence>
<dbReference type="RefSeq" id="WP_169381382.1">
    <property type="nucleotide sequence ID" value="NZ_JAAXLA010000017.1"/>
</dbReference>
<gene>
    <name evidence="9" type="ORF">HF526_11515</name>
</gene>
<reference evidence="9 10" key="1">
    <citation type="submission" date="2020-04" db="EMBL/GenBank/DDBJ databases">
        <authorList>
            <person name="Klaysubun C."/>
            <person name="Duangmal K."/>
            <person name="Lipun K."/>
        </authorList>
    </citation>
    <scope>NUCLEOTIDE SEQUENCE [LARGE SCALE GENOMIC DNA]</scope>
    <source>
        <strain evidence="9 10">K10HN5</strain>
    </source>
</reference>